<dbReference type="AlphaFoldDB" id="A0A177N1A7"/>
<feature type="coiled-coil region" evidence="1">
    <location>
        <begin position="74"/>
        <end position="122"/>
    </location>
</feature>
<dbReference type="EMBL" id="LUUI01000137">
    <property type="protein sequence ID" value="OAI11748.1"/>
    <property type="molecule type" value="Genomic_DNA"/>
</dbReference>
<dbReference type="STRING" id="980561.A1359_01615"/>
<evidence type="ECO:0000256" key="1">
    <source>
        <dbReference type="SAM" id="Coils"/>
    </source>
</evidence>
<gene>
    <name evidence="2" type="ORF">A1359_01615</name>
</gene>
<comment type="caution">
    <text evidence="2">The sequence shown here is derived from an EMBL/GenBank/DDBJ whole genome shotgun (WGS) entry which is preliminary data.</text>
</comment>
<reference evidence="2 3" key="1">
    <citation type="submission" date="2016-03" db="EMBL/GenBank/DDBJ databases">
        <authorList>
            <person name="Ploux O."/>
        </authorList>
    </citation>
    <scope>NUCLEOTIDE SEQUENCE [LARGE SCALE GENOMIC DNA]</scope>
    <source>
        <strain evidence="2 3">R-45370</strain>
    </source>
</reference>
<protein>
    <submittedName>
        <fullName evidence="2">Uncharacterized protein</fullName>
    </submittedName>
</protein>
<dbReference type="Proteomes" id="UP000078476">
    <property type="component" value="Unassembled WGS sequence"/>
</dbReference>
<evidence type="ECO:0000313" key="3">
    <source>
        <dbReference type="Proteomes" id="UP000078476"/>
    </source>
</evidence>
<sequence length="244" mass="27798">MFLRVVENVNLGANSLQDLQPCDVVKHKVRLINQWTGCTRISSWRCFIFIFALFVVSNEVIAAPRDASQNNGAILKLQSMVKSLTTEREKLVSENVKLVAELDKLKTEHSQAVIDKEQLSSELSAEKTSGGAVRGRLDETHAKLLEVIEKYKKLDQDKSELSNSFAQLKASQEATEQQLQTCDQHNVKLYQSAQELLEKYQNKGTFSAMLQDEPILQFQSVEMENIIQEYEDKLREGQYTKKVN</sequence>
<organism evidence="2 3">
    <name type="scientific">Methylomonas lenta</name>
    <dbReference type="NCBI Taxonomy" id="980561"/>
    <lineage>
        <taxon>Bacteria</taxon>
        <taxon>Pseudomonadati</taxon>
        <taxon>Pseudomonadota</taxon>
        <taxon>Gammaproteobacteria</taxon>
        <taxon>Methylococcales</taxon>
        <taxon>Methylococcaceae</taxon>
        <taxon>Methylomonas</taxon>
    </lineage>
</organism>
<keyword evidence="3" id="KW-1185">Reference proteome</keyword>
<evidence type="ECO:0000313" key="2">
    <source>
        <dbReference type="EMBL" id="OAI11748.1"/>
    </source>
</evidence>
<name>A0A177N1A7_9GAMM</name>
<accession>A0A177N1A7</accession>
<keyword evidence="1" id="KW-0175">Coiled coil</keyword>
<proteinExistence type="predicted"/>